<dbReference type="OrthoDB" id="9803913at2"/>
<evidence type="ECO:0000256" key="5">
    <source>
        <dbReference type="ARBA" id="ARBA00012029"/>
    </source>
</evidence>
<evidence type="ECO:0000313" key="12">
    <source>
        <dbReference type="EMBL" id="OBV38650.1"/>
    </source>
</evidence>
<keyword evidence="10" id="KW-0464">Manganese</keyword>
<dbReference type="InterPro" id="IPR011856">
    <property type="entry name" value="tRNA_endonuc-like_dom_sf"/>
</dbReference>
<dbReference type="InterPro" id="IPR014883">
    <property type="entry name" value="VRR_NUC"/>
</dbReference>
<evidence type="ECO:0000256" key="7">
    <source>
        <dbReference type="ARBA" id="ARBA00022723"/>
    </source>
</evidence>
<comment type="caution">
    <text evidence="12">The sequence shown here is derived from an EMBL/GenBank/DDBJ whole genome shotgun (WGS) entry which is preliminary data.</text>
</comment>
<comment type="similarity">
    <text evidence="4">Belongs to the FAN1 family.</text>
</comment>
<organism evidence="12 13">
    <name type="scientific">Janthinobacterium psychrotolerans</name>
    <dbReference type="NCBI Taxonomy" id="1747903"/>
    <lineage>
        <taxon>Bacteria</taxon>
        <taxon>Pseudomonadati</taxon>
        <taxon>Pseudomonadota</taxon>
        <taxon>Betaproteobacteria</taxon>
        <taxon>Burkholderiales</taxon>
        <taxon>Oxalobacteraceae</taxon>
        <taxon>Janthinobacterium</taxon>
    </lineage>
</organism>
<dbReference type="Gene3D" id="3.40.1350.10">
    <property type="match status" value="1"/>
</dbReference>
<evidence type="ECO:0000256" key="3">
    <source>
        <dbReference type="ARBA" id="ARBA00001946"/>
    </source>
</evidence>
<evidence type="ECO:0000256" key="8">
    <source>
        <dbReference type="ARBA" id="ARBA00022801"/>
    </source>
</evidence>
<evidence type="ECO:0000256" key="10">
    <source>
        <dbReference type="ARBA" id="ARBA00023211"/>
    </source>
</evidence>
<evidence type="ECO:0000259" key="11">
    <source>
        <dbReference type="SMART" id="SM00990"/>
    </source>
</evidence>
<evidence type="ECO:0000256" key="9">
    <source>
        <dbReference type="ARBA" id="ARBA00022842"/>
    </source>
</evidence>
<evidence type="ECO:0000256" key="2">
    <source>
        <dbReference type="ARBA" id="ARBA00001936"/>
    </source>
</evidence>
<dbReference type="SMART" id="SM00990">
    <property type="entry name" value="VRR_NUC"/>
    <property type="match status" value="1"/>
</dbReference>
<dbReference type="EC" id="3.1.4.1" evidence="5"/>
<evidence type="ECO:0000256" key="1">
    <source>
        <dbReference type="ARBA" id="ARBA00000983"/>
    </source>
</evidence>
<keyword evidence="7" id="KW-0479">Metal-binding</keyword>
<dbReference type="PANTHER" id="PTHR15749">
    <property type="entry name" value="FANCONI-ASSOCIATED NUCLEASE 1"/>
    <property type="match status" value="1"/>
</dbReference>
<dbReference type="PATRIC" id="fig|1747903.4.peg.2204"/>
<dbReference type="Pfam" id="PF18081">
    <property type="entry name" value="FANC_SAP"/>
    <property type="match status" value="1"/>
</dbReference>
<gene>
    <name evidence="12" type="ORF">ASR47_1006255</name>
</gene>
<comment type="cofactor">
    <cofactor evidence="2">
        <name>Mn(2+)</name>
        <dbReference type="ChEBI" id="CHEBI:29035"/>
    </cofactor>
</comment>
<sequence length="555" mass="63180">MLRVLENPLYYLENFQGVLNWISERYADLLSIEETQFIAQFAQLPQASRALFVRLVMRKGCLFRTSKLNYPEIGDTRAAALPLLATGWVVADPAIDIATLFELLLKAELQQVFALAGPLKAARKTEQLAALCERHPGEQPFSAWYPASNDVLYSICNQPLCDRLRLIYFGNYHQDWSEFVLSDLGVYQYEKVEFSPASRGFRTRQDIAHYEVLHQCRERFNDALVPASPDQVLQELAALAPVTDNAWLASRRDKLQFQIAQQLEKSQDWPAAYRAYADCRYPGARARAIRVLEKDEQPGAAYERLAIALQAPESEAERQLLLRMAPRLRRKLGHAKQSATPAAPVERIDLLLPFPQESCHVEGVVQQHLMRQDTPVYYVENTLINSLFGLLCWQAIFKAIPGAFFHPFHRGPADLHSADFHARRLDDFATCLAQLDNGDYRASMRATHAAKAGIVSPFVSWQVLDGELLELALACIPARHLKKAFERILLDIKSNRTGFPDLIQFWPAERRYRMIEVKGPGDRLQDNQQRWIAYCAQHAMPVTVCYLQWSQAVAA</sequence>
<dbReference type="Proteomes" id="UP000092713">
    <property type="component" value="Unassembled WGS sequence"/>
</dbReference>
<feature type="domain" description="VRR-NUC" evidence="11">
    <location>
        <begin position="435"/>
        <end position="549"/>
    </location>
</feature>
<accession>A0A1A7C1N8</accession>
<comment type="catalytic activity">
    <reaction evidence="1">
        <text>Hydrolytically removes 5'-nucleotides successively from the 3'-hydroxy termini of 3'-hydroxy-terminated oligonucleotides.</text>
        <dbReference type="EC" id="3.1.4.1"/>
    </reaction>
</comment>
<dbReference type="GO" id="GO:0003676">
    <property type="term" value="F:nucleic acid binding"/>
    <property type="evidence" value="ECO:0007669"/>
    <property type="project" value="InterPro"/>
</dbReference>
<keyword evidence="8" id="KW-0378">Hydrolase</keyword>
<dbReference type="EMBL" id="LOCQ01000057">
    <property type="protein sequence ID" value="OBV38650.1"/>
    <property type="molecule type" value="Genomic_DNA"/>
</dbReference>
<dbReference type="Pfam" id="PF08774">
    <property type="entry name" value="VRR_NUC"/>
    <property type="match status" value="1"/>
</dbReference>
<keyword evidence="6" id="KW-0540">Nuclease</keyword>
<dbReference type="Pfam" id="PF21315">
    <property type="entry name" value="FAN1_HTH"/>
    <property type="match status" value="1"/>
</dbReference>
<dbReference type="STRING" id="1747903.ASR47_1006255"/>
<dbReference type="InterPro" id="IPR040603">
    <property type="entry name" value="FAN1_SAP_bact"/>
</dbReference>
<dbReference type="PANTHER" id="PTHR15749:SF4">
    <property type="entry name" value="FANCONI-ASSOCIATED NUCLEASE 1"/>
    <property type="match status" value="1"/>
</dbReference>
<dbReference type="InterPro" id="IPR033315">
    <property type="entry name" value="Fan1-like"/>
</dbReference>
<proteinExistence type="inferred from homology"/>
<dbReference type="AlphaFoldDB" id="A0A1A7C1N8"/>
<protein>
    <recommendedName>
        <fullName evidence="5">phosphodiesterase I</fullName>
        <ecNumber evidence="5">3.1.4.1</ecNumber>
    </recommendedName>
</protein>
<evidence type="ECO:0000256" key="6">
    <source>
        <dbReference type="ARBA" id="ARBA00022722"/>
    </source>
</evidence>
<name>A0A1A7C1N8_9BURK</name>
<dbReference type="GO" id="GO:0004528">
    <property type="term" value="F:phosphodiesterase I activity"/>
    <property type="evidence" value="ECO:0007669"/>
    <property type="project" value="UniProtKB-EC"/>
</dbReference>
<dbReference type="GO" id="GO:0036297">
    <property type="term" value="P:interstrand cross-link repair"/>
    <property type="evidence" value="ECO:0007669"/>
    <property type="project" value="InterPro"/>
</dbReference>
<evidence type="ECO:0000256" key="4">
    <source>
        <dbReference type="ARBA" id="ARBA00005533"/>
    </source>
</evidence>
<reference evidence="12 13" key="1">
    <citation type="submission" date="2016-04" db="EMBL/GenBank/DDBJ databases">
        <title>Draft genome sequence of Janthinobacterium psychrotolerans sp. nov., isolated from freshwater sediments in Denmark.</title>
        <authorList>
            <person name="Gong X."/>
            <person name="Skrivergaard S."/>
            <person name="Korsgaard B.S."/>
            <person name="Schreiber L."/>
            <person name="Marshall I.P."/>
            <person name="Finster K."/>
            <person name="Schramm A."/>
        </authorList>
    </citation>
    <scope>NUCLEOTIDE SEQUENCE [LARGE SCALE GENOMIC DNA]</scope>
    <source>
        <strain evidence="12 13">S3-2</strain>
    </source>
</reference>
<dbReference type="GO" id="GO:0046872">
    <property type="term" value="F:metal ion binding"/>
    <property type="evidence" value="ECO:0007669"/>
    <property type="project" value="UniProtKB-KW"/>
</dbReference>
<comment type="cofactor">
    <cofactor evidence="3">
        <name>Mg(2+)</name>
        <dbReference type="ChEBI" id="CHEBI:18420"/>
    </cofactor>
</comment>
<dbReference type="InterPro" id="IPR049125">
    <property type="entry name" value="FAN1-like_WH"/>
</dbReference>
<keyword evidence="13" id="KW-1185">Reference proteome</keyword>
<evidence type="ECO:0000313" key="13">
    <source>
        <dbReference type="Proteomes" id="UP000092713"/>
    </source>
</evidence>
<dbReference type="RefSeq" id="WP_065308878.1">
    <property type="nucleotide sequence ID" value="NZ_LOCQ01000057.1"/>
</dbReference>
<keyword evidence="9" id="KW-0460">Magnesium</keyword>